<organism evidence="2 3">
    <name type="scientific">Robinsoniella peoriensis</name>
    <dbReference type="NCBI Taxonomy" id="180332"/>
    <lineage>
        <taxon>Bacteria</taxon>
        <taxon>Bacillati</taxon>
        <taxon>Bacillota</taxon>
        <taxon>Clostridia</taxon>
        <taxon>Lachnospirales</taxon>
        <taxon>Lachnospiraceae</taxon>
        <taxon>Robinsoniella</taxon>
    </lineage>
</organism>
<sequence>MFSEEYEHKITEAYKKKLSLLGEKREEIEKKAAVYPGSLGFALKYLYAIMPLSDAANYDFEIFLDYAENGIALWEKEPYCRNMPGEIFLNYVLYHRISSEEIVPCRKFFREAAKDCVTGEDRIADVIRLNYWCAKEAAYQTTDDRTAPPLTVYRSGAGRCGEESVFAVSVFRSLGIPARQVFVPRWSHCDDNHAWVEVWCDGKWYFLGACEPEEILNKGWFTGASSRAMLVEARWFDVEAPQHGEVLQNGSAVSVNLTRQYARTRKIKVRVLDQNNLPCEGAKVDFQILNYAQLDTAASVRTNQNGEAELLTGLGSLYLFAAKDGSFAERCIDTREENETVLQLSGEAWQPDVWEDLEFYPPTAAPVNPVTLTEEQKELGRKKSKAAAKALRRKIEGFDQEVVFAGITGSAPQGKADDAGYALPIQQSVDDDRLQPILKAARGNRDEVIRFLKWNLWQQESGQMENQWEDKLLLLESLREKDYQDLKADILAEHCREAKPYADRFPKEIYVPYLLCPRISREPLSCWRTWLCAYFSPEQKKDFINNPLLLWNFIADHVKENPEAEQENLITFPCACLKVKSGSFLSKKILFVAVCRSIGIPARLTEAEGAMEYYDGEHFAAVLEKTKPDAAVTVMGDGSETEWIYSGNWSLGKLEKEGWNSLVLEGQRCGKQGLRLPAAAGEYRLITVNRLPNGTQFARKYYFSLAKGQEKHITLSQKEAKISDMLEEITVDNFKLLDENKKEIMASSLDASHMLFLFWLEENKEPSDHILNELYDNREAFLKSGAKMCFIFRQKPDRSDEALHKVLDAFPDIQILYDDFGENVQTLARSVYVDPDQLPLVVALKEDLCAVYAVSGYNVGTGQMLLRILENV</sequence>
<gene>
    <name evidence="2" type="ORF">DSM106044_00830</name>
</gene>
<evidence type="ECO:0000313" key="2">
    <source>
        <dbReference type="EMBL" id="TLD02263.1"/>
    </source>
</evidence>
<dbReference type="STRING" id="180332.GCA_000797495_02004"/>
<name>A0A4U8QD56_9FIRM</name>
<accession>A0A4U8QD56</accession>
<dbReference type="InterPro" id="IPR002931">
    <property type="entry name" value="Transglutaminase-like"/>
</dbReference>
<dbReference type="Pfam" id="PF01841">
    <property type="entry name" value="Transglut_core"/>
    <property type="match status" value="1"/>
</dbReference>
<dbReference type="AlphaFoldDB" id="A0A4U8QD56"/>
<reference evidence="2 3" key="1">
    <citation type="journal article" date="2019" name="Anaerobe">
        <title>Detection of Robinsoniella peoriensis in multiple bone samples of a trauma patient.</title>
        <authorList>
            <person name="Schrottner P."/>
            <person name="Hartwich K."/>
            <person name="Bunk B."/>
            <person name="Schober I."/>
            <person name="Helbig S."/>
            <person name="Rudolph W.W."/>
            <person name="Gunzer F."/>
        </authorList>
    </citation>
    <scope>NUCLEOTIDE SEQUENCE [LARGE SCALE GENOMIC DNA]</scope>
    <source>
        <strain evidence="2 3">DSM 106044</strain>
    </source>
</reference>
<dbReference type="Proteomes" id="UP000306509">
    <property type="component" value="Unassembled WGS sequence"/>
</dbReference>
<dbReference type="SUPFAM" id="SSF54001">
    <property type="entry name" value="Cysteine proteinases"/>
    <property type="match status" value="1"/>
</dbReference>
<feature type="domain" description="Transglutaminase-like" evidence="1">
    <location>
        <begin position="152"/>
        <end position="211"/>
    </location>
</feature>
<dbReference type="EMBL" id="QGQD01000019">
    <property type="protein sequence ID" value="TLD02263.1"/>
    <property type="molecule type" value="Genomic_DNA"/>
</dbReference>
<comment type="caution">
    <text evidence="2">The sequence shown here is derived from an EMBL/GenBank/DDBJ whole genome shotgun (WGS) entry which is preliminary data.</text>
</comment>
<keyword evidence="3" id="KW-1185">Reference proteome</keyword>
<dbReference type="InterPro" id="IPR038765">
    <property type="entry name" value="Papain-like_cys_pep_sf"/>
</dbReference>
<proteinExistence type="predicted"/>
<dbReference type="PANTHER" id="PTHR35532">
    <property type="entry name" value="SIMILAR TO POLYHYDROXYALKANOATE DEPOLYMERASE"/>
    <property type="match status" value="1"/>
</dbReference>
<dbReference type="RefSeq" id="WP_138001843.1">
    <property type="nucleotide sequence ID" value="NZ_QGQD01000019.1"/>
</dbReference>
<dbReference type="SMART" id="SM00460">
    <property type="entry name" value="TGc"/>
    <property type="match status" value="1"/>
</dbReference>
<protein>
    <submittedName>
        <fullName evidence="2">Transglutaminase-like superfamily protein</fullName>
    </submittedName>
</protein>
<dbReference type="Gene3D" id="3.10.620.30">
    <property type="match status" value="1"/>
</dbReference>
<evidence type="ECO:0000313" key="3">
    <source>
        <dbReference type="Proteomes" id="UP000306509"/>
    </source>
</evidence>
<dbReference type="PANTHER" id="PTHR35532:SF5">
    <property type="entry name" value="CARBOHYDRATE-BINDING DOMAIN-CONTAINING PROTEIN"/>
    <property type="match status" value="1"/>
</dbReference>
<evidence type="ECO:0000259" key="1">
    <source>
        <dbReference type="SMART" id="SM00460"/>
    </source>
</evidence>
<dbReference type="Gene3D" id="2.60.40.1120">
    <property type="entry name" value="Carboxypeptidase-like, regulatory domain"/>
    <property type="match status" value="1"/>
</dbReference>